<proteinExistence type="inferred from homology"/>
<dbReference type="Pfam" id="PF12704">
    <property type="entry name" value="MacB_PCD"/>
    <property type="match status" value="1"/>
</dbReference>
<feature type="domain" description="ABC3 transporter permease C-terminal" evidence="8">
    <location>
        <begin position="278"/>
        <end position="402"/>
    </location>
</feature>
<evidence type="ECO:0000256" key="3">
    <source>
        <dbReference type="ARBA" id="ARBA00022475"/>
    </source>
</evidence>
<sequence>MFTLRVALRYLFSKKTHSAVNVISLISVTGVALASMAIVCVLSVFNGFTDLASDKISQLSPDLRIEPVRGKAIANADSLCSVVANVEGVMTAAPTIEERALAIYGPHQMPVTLKGVTSDYDILTGIRDIVKDDGDFLLTEDDLGDFATLSVGAAISLEAHPGFEQQLMLYAPKRTGRINPANPASSFRADSLLVGGVFQVEQPEYDTDLILVPIDVTRKLLDYTTEATALEIKSDDNIESTASRLREALGPDFKVKNRMAQQEESFRMIAIEKWITFLLLAFILIIASFNVISTLSMLVIEKDDNIRTLYSLGASRNTIARIFLLEGWLISLLGGVIGIIAGVILSLAQQWGGFIKLGGNHDAMSIDTYPVRVEWIDLLAVLALVALIGWLTSTVTSIFTRRQLNRKRA</sequence>
<evidence type="ECO:0000259" key="8">
    <source>
        <dbReference type="Pfam" id="PF02687"/>
    </source>
</evidence>
<evidence type="ECO:0000259" key="9">
    <source>
        <dbReference type="Pfam" id="PF12704"/>
    </source>
</evidence>
<keyword evidence="4 7" id="KW-0812">Transmembrane</keyword>
<comment type="similarity">
    <text evidence="2">Belongs to the ABC-4 integral membrane protein family. LolC/E subfamily.</text>
</comment>
<dbReference type="Proteomes" id="UP000297031">
    <property type="component" value="Chromosome"/>
</dbReference>
<evidence type="ECO:0000256" key="5">
    <source>
        <dbReference type="ARBA" id="ARBA00022989"/>
    </source>
</evidence>
<feature type="transmembrane region" description="Helical" evidence="7">
    <location>
        <begin position="321"/>
        <end position="348"/>
    </location>
</feature>
<evidence type="ECO:0000256" key="4">
    <source>
        <dbReference type="ARBA" id="ARBA00022692"/>
    </source>
</evidence>
<keyword evidence="3" id="KW-1003">Cell membrane</keyword>
<evidence type="ECO:0000256" key="2">
    <source>
        <dbReference type="ARBA" id="ARBA00005236"/>
    </source>
</evidence>
<dbReference type="KEGG" id="mgod:E7746_12140"/>
<dbReference type="PANTHER" id="PTHR30489">
    <property type="entry name" value="LIPOPROTEIN-RELEASING SYSTEM TRANSMEMBRANE PROTEIN LOLE"/>
    <property type="match status" value="1"/>
</dbReference>
<comment type="subcellular location">
    <subcellularLocation>
        <location evidence="1">Cell membrane</location>
        <topology evidence="1">Multi-pass membrane protein</topology>
    </subcellularLocation>
</comment>
<reference evidence="10 11" key="1">
    <citation type="submission" date="2019-02" db="EMBL/GenBank/DDBJ databases">
        <title>Isolation and identification of novel species under the genus Muribaculum.</title>
        <authorList>
            <person name="Miyake S."/>
            <person name="Ding Y."/>
            <person name="Low A."/>
            <person name="Soh M."/>
            <person name="Seedorf H."/>
        </authorList>
    </citation>
    <scope>NUCLEOTIDE SEQUENCE [LARGE SCALE GENOMIC DNA]</scope>
    <source>
        <strain evidence="10 11">TLL-A4</strain>
    </source>
</reference>
<feature type="transmembrane region" description="Helical" evidence="7">
    <location>
        <begin position="378"/>
        <end position="399"/>
    </location>
</feature>
<dbReference type="AlphaFoldDB" id="A0A4P7VQN3"/>
<evidence type="ECO:0000256" key="6">
    <source>
        <dbReference type="ARBA" id="ARBA00023136"/>
    </source>
</evidence>
<evidence type="ECO:0000256" key="1">
    <source>
        <dbReference type="ARBA" id="ARBA00004651"/>
    </source>
</evidence>
<dbReference type="RefSeq" id="WP_136410977.1">
    <property type="nucleotide sequence ID" value="NZ_CP039393.1"/>
</dbReference>
<evidence type="ECO:0000313" key="10">
    <source>
        <dbReference type="EMBL" id="QCD36575.1"/>
    </source>
</evidence>
<dbReference type="InterPro" id="IPR003838">
    <property type="entry name" value="ABC3_permease_C"/>
</dbReference>
<keyword evidence="11" id="KW-1185">Reference proteome</keyword>
<organism evidence="10 11">
    <name type="scientific">Muribaculum gordoncarteri</name>
    <dbReference type="NCBI Taxonomy" id="2530390"/>
    <lineage>
        <taxon>Bacteria</taxon>
        <taxon>Pseudomonadati</taxon>
        <taxon>Bacteroidota</taxon>
        <taxon>Bacteroidia</taxon>
        <taxon>Bacteroidales</taxon>
        <taxon>Muribaculaceae</taxon>
        <taxon>Muribaculum</taxon>
    </lineage>
</organism>
<evidence type="ECO:0000256" key="7">
    <source>
        <dbReference type="SAM" id="Phobius"/>
    </source>
</evidence>
<keyword evidence="5 7" id="KW-1133">Transmembrane helix</keyword>
<dbReference type="EMBL" id="CP039393">
    <property type="protein sequence ID" value="QCD36575.1"/>
    <property type="molecule type" value="Genomic_DNA"/>
</dbReference>
<evidence type="ECO:0000313" key="11">
    <source>
        <dbReference type="Proteomes" id="UP000297031"/>
    </source>
</evidence>
<gene>
    <name evidence="10" type="ORF">E7746_12140</name>
</gene>
<dbReference type="Pfam" id="PF02687">
    <property type="entry name" value="FtsX"/>
    <property type="match status" value="1"/>
</dbReference>
<dbReference type="GO" id="GO:0098797">
    <property type="term" value="C:plasma membrane protein complex"/>
    <property type="evidence" value="ECO:0007669"/>
    <property type="project" value="TreeGrafter"/>
</dbReference>
<feature type="domain" description="MacB-like periplasmic core" evidence="9">
    <location>
        <begin position="24"/>
        <end position="247"/>
    </location>
</feature>
<accession>A0A4P7VQN3</accession>
<protein>
    <submittedName>
        <fullName evidence="10">ABC transporter permease</fullName>
    </submittedName>
</protein>
<dbReference type="InterPro" id="IPR025857">
    <property type="entry name" value="MacB_PCD"/>
</dbReference>
<dbReference type="OrthoDB" id="1522724at2"/>
<dbReference type="InterPro" id="IPR051447">
    <property type="entry name" value="Lipoprotein-release_system"/>
</dbReference>
<dbReference type="GO" id="GO:0044874">
    <property type="term" value="P:lipoprotein localization to outer membrane"/>
    <property type="evidence" value="ECO:0007669"/>
    <property type="project" value="TreeGrafter"/>
</dbReference>
<feature type="transmembrane region" description="Helical" evidence="7">
    <location>
        <begin position="274"/>
        <end position="300"/>
    </location>
</feature>
<keyword evidence="6 7" id="KW-0472">Membrane</keyword>
<feature type="transmembrane region" description="Helical" evidence="7">
    <location>
        <begin position="20"/>
        <end position="45"/>
    </location>
</feature>
<name>A0A4P7VQN3_9BACT</name>
<dbReference type="PANTHER" id="PTHR30489:SF0">
    <property type="entry name" value="LIPOPROTEIN-RELEASING SYSTEM TRANSMEMBRANE PROTEIN LOLE"/>
    <property type="match status" value="1"/>
</dbReference>